<dbReference type="SUPFAM" id="SSF55729">
    <property type="entry name" value="Acyl-CoA N-acyltransferases (Nat)"/>
    <property type="match status" value="2"/>
</dbReference>
<dbReference type="Gene3D" id="3.40.630.30">
    <property type="match status" value="2"/>
</dbReference>
<comment type="caution">
    <text evidence="3">The sequence shown here is derived from an EMBL/GenBank/DDBJ whole genome shotgun (WGS) entry which is preliminary data.</text>
</comment>
<dbReference type="RefSeq" id="WP_133616658.1">
    <property type="nucleotide sequence ID" value="NZ_SNYA01000004.1"/>
</dbReference>
<feature type="domain" description="N-acetyltransferase" evidence="2">
    <location>
        <begin position="189"/>
        <end position="348"/>
    </location>
</feature>
<sequence>MLDLSLLPFVSERATLRRMSSADALLYTAGTADPELRSWPPLPESEHPSAPPALSNAEAGEQRMGREDLTVLTIAHPQTDEFIGSLMLFNVTHDSAEICWWLVSRYRGSGRAEAALALASELARRSGFVALRARVSAANVVAHRVLEKAGYLDQGWEPGRTGAREQVELRRYELAVPADLTPTLRTERLRLRGYERRDRDALQRMYGDPESAKYLLDEPWSDSFAELQINQRLPRTSLTRAPHSLGWVVEHEGAVVGEVLLWLTDVAGKVAEIGWVLDPSASGKGFATEAVTAVLRLAFEDYELHRVVAQLDPRNEASARLAQRVGLRQEAHLRQNWWSKGEWTDTLIFAALHSDPGFMPEQR</sequence>
<dbReference type="PROSITE" id="PS51186">
    <property type="entry name" value="GNAT"/>
    <property type="match status" value="2"/>
</dbReference>
<organism evidence="3 4">
    <name type="scientific">Leucobacter luti</name>
    <dbReference type="NCBI Taxonomy" id="340320"/>
    <lineage>
        <taxon>Bacteria</taxon>
        <taxon>Bacillati</taxon>
        <taxon>Actinomycetota</taxon>
        <taxon>Actinomycetes</taxon>
        <taxon>Micrococcales</taxon>
        <taxon>Microbacteriaceae</taxon>
        <taxon>Leucobacter</taxon>
    </lineage>
</organism>
<name>A0A4R6RZ75_9MICO</name>
<feature type="region of interest" description="Disordered" evidence="1">
    <location>
        <begin position="36"/>
        <end position="62"/>
    </location>
</feature>
<dbReference type="InterPro" id="IPR016181">
    <property type="entry name" value="Acyl_CoA_acyltransferase"/>
</dbReference>
<dbReference type="EMBL" id="SNYA01000004">
    <property type="protein sequence ID" value="TDP92440.1"/>
    <property type="molecule type" value="Genomic_DNA"/>
</dbReference>
<protein>
    <submittedName>
        <fullName evidence="3">RimJ/RimL family protein N-acetyltransferase</fullName>
    </submittedName>
</protein>
<dbReference type="PANTHER" id="PTHR43792">
    <property type="entry name" value="GNAT FAMILY, PUTATIVE (AFU_ORTHOLOGUE AFUA_3G00765)-RELATED-RELATED"/>
    <property type="match status" value="1"/>
</dbReference>
<evidence type="ECO:0000313" key="4">
    <source>
        <dbReference type="Proteomes" id="UP000295601"/>
    </source>
</evidence>
<dbReference type="OrthoDB" id="9132139at2"/>
<dbReference type="InterPro" id="IPR051531">
    <property type="entry name" value="N-acetyltransferase"/>
</dbReference>
<accession>A0A4R6RZ75</accession>
<feature type="domain" description="N-acetyltransferase" evidence="2">
    <location>
        <begin position="27"/>
        <end position="183"/>
    </location>
</feature>
<dbReference type="InterPro" id="IPR000182">
    <property type="entry name" value="GNAT_dom"/>
</dbReference>
<dbReference type="GO" id="GO:0016747">
    <property type="term" value="F:acyltransferase activity, transferring groups other than amino-acyl groups"/>
    <property type="evidence" value="ECO:0007669"/>
    <property type="project" value="InterPro"/>
</dbReference>
<dbReference type="Pfam" id="PF13302">
    <property type="entry name" value="Acetyltransf_3"/>
    <property type="match status" value="2"/>
</dbReference>
<reference evidence="3 4" key="1">
    <citation type="submission" date="2019-03" db="EMBL/GenBank/DDBJ databases">
        <title>Genomic analyses of the natural microbiome of Caenorhabditis elegans.</title>
        <authorList>
            <person name="Samuel B."/>
        </authorList>
    </citation>
    <scope>NUCLEOTIDE SEQUENCE [LARGE SCALE GENOMIC DNA]</scope>
    <source>
        <strain evidence="3 4">JUb18</strain>
    </source>
</reference>
<gene>
    <name evidence="3" type="ORF">EDF62_1647</name>
</gene>
<dbReference type="Proteomes" id="UP000295601">
    <property type="component" value="Unassembled WGS sequence"/>
</dbReference>
<dbReference type="CDD" id="cd04301">
    <property type="entry name" value="NAT_SF"/>
    <property type="match status" value="1"/>
</dbReference>
<proteinExistence type="predicted"/>
<evidence type="ECO:0000256" key="1">
    <source>
        <dbReference type="SAM" id="MobiDB-lite"/>
    </source>
</evidence>
<keyword evidence="4" id="KW-1185">Reference proteome</keyword>
<keyword evidence="3" id="KW-0808">Transferase</keyword>
<evidence type="ECO:0000313" key="3">
    <source>
        <dbReference type="EMBL" id="TDP92440.1"/>
    </source>
</evidence>
<dbReference type="PANTHER" id="PTHR43792:SF1">
    <property type="entry name" value="N-ACETYLTRANSFERASE DOMAIN-CONTAINING PROTEIN"/>
    <property type="match status" value="1"/>
</dbReference>
<dbReference type="AlphaFoldDB" id="A0A4R6RZ75"/>
<evidence type="ECO:0000259" key="2">
    <source>
        <dbReference type="PROSITE" id="PS51186"/>
    </source>
</evidence>